<evidence type="ECO:0000313" key="3">
    <source>
        <dbReference type="Proteomes" id="UP000663760"/>
    </source>
</evidence>
<keyword evidence="3" id="KW-1185">Reference proteome</keyword>
<dbReference type="PANTHER" id="PTHR35698">
    <property type="entry name" value="DNA-BINDING PROTEIN RHL1"/>
    <property type="match status" value="1"/>
</dbReference>
<evidence type="ECO:0000313" key="2">
    <source>
        <dbReference type="EMBL" id="CAA7399111.1"/>
    </source>
</evidence>
<feature type="region of interest" description="Disordered" evidence="1">
    <location>
        <begin position="358"/>
        <end position="379"/>
    </location>
</feature>
<feature type="compositionally biased region" description="Low complexity" evidence="1">
    <location>
        <begin position="363"/>
        <end position="375"/>
    </location>
</feature>
<feature type="region of interest" description="Disordered" evidence="1">
    <location>
        <begin position="222"/>
        <end position="273"/>
    </location>
</feature>
<evidence type="ECO:0000256" key="1">
    <source>
        <dbReference type="SAM" id="MobiDB-lite"/>
    </source>
</evidence>
<organism evidence="2 3">
    <name type="scientific">Spirodela intermedia</name>
    <name type="common">Intermediate duckweed</name>
    <dbReference type="NCBI Taxonomy" id="51605"/>
    <lineage>
        <taxon>Eukaryota</taxon>
        <taxon>Viridiplantae</taxon>
        <taxon>Streptophyta</taxon>
        <taxon>Embryophyta</taxon>
        <taxon>Tracheophyta</taxon>
        <taxon>Spermatophyta</taxon>
        <taxon>Magnoliopsida</taxon>
        <taxon>Liliopsida</taxon>
        <taxon>Araceae</taxon>
        <taxon>Lemnoideae</taxon>
        <taxon>Spirodela</taxon>
    </lineage>
</organism>
<dbReference type="GO" id="GO:0042023">
    <property type="term" value="P:DNA endoreduplication"/>
    <property type="evidence" value="ECO:0007669"/>
    <property type="project" value="InterPro"/>
</dbReference>
<feature type="compositionally biased region" description="Polar residues" evidence="1">
    <location>
        <begin position="228"/>
        <end position="237"/>
    </location>
</feature>
<sequence>MVKKVDNGEAPAAEHEAERKRLKNAAFSRNLLSRSPAKPLRPIEPSKVVLKHRGRDIVKKGQRKNKFLFSLPGLLAPVSGGKIGELANLNTRNPVLYLEFPQGRMKLFGTVVYPKNKYLTLQFSKSSKGVLCEDSFENMVVFSEAWWIGSREENPDEIRLDFPEDLDAEKNSDCDFKGGAGAAREDMPLLSKQVKEISEQSSAEIELSDGASDSYGTVVRDKLENTKQETPVRQSARTAGKSFNFAESSGDDSSSSVADETNVSEEIHGRRSSAIKSSKLAHIHILIIYAGFFLLNEDPTLETSLSHKECGEVKSQSTRKIKGDPSAEIPQVKSGSKRGALVQATLSTLFDKVKISKTGAGCSSPRTRGSSSRLRGSSKKPLSDVKFFLYGDGLTRVYVSPEKTAHQAAWMIVEVTWVEIEIWTLIYNDLQLMIARFQEPDDSDEDWMI</sequence>
<dbReference type="AlphaFoldDB" id="A0A7I8KNB9"/>
<reference evidence="2" key="1">
    <citation type="submission" date="2020-02" db="EMBL/GenBank/DDBJ databases">
        <authorList>
            <person name="Scholz U."/>
            <person name="Mascher M."/>
            <person name="Fiebig A."/>
        </authorList>
    </citation>
    <scope>NUCLEOTIDE SEQUENCE</scope>
</reference>
<feature type="region of interest" description="Disordered" evidence="1">
    <location>
        <begin position="1"/>
        <end position="21"/>
    </location>
</feature>
<name>A0A7I8KNB9_SPIIN</name>
<gene>
    <name evidence="2" type="ORF">SI8410_07009781</name>
</gene>
<accession>A0A7I8KNB9</accession>
<dbReference type="PANTHER" id="PTHR35698:SF2">
    <property type="entry name" value="DNA-BINDING PROTEIN RHL1"/>
    <property type="match status" value="1"/>
</dbReference>
<dbReference type="EMBL" id="LR746270">
    <property type="protein sequence ID" value="CAA7399111.1"/>
    <property type="molecule type" value="Genomic_DNA"/>
</dbReference>
<protein>
    <submittedName>
        <fullName evidence="2">Uncharacterized protein</fullName>
    </submittedName>
</protein>
<dbReference type="InterPro" id="IPR038859">
    <property type="entry name" value="RHL1"/>
</dbReference>
<dbReference type="Proteomes" id="UP000663760">
    <property type="component" value="Chromosome 7"/>
</dbReference>
<feature type="compositionally biased region" description="Basic and acidic residues" evidence="1">
    <location>
        <begin position="1"/>
        <end position="19"/>
    </location>
</feature>
<dbReference type="OrthoDB" id="568248at2759"/>
<dbReference type="GO" id="GO:0003677">
    <property type="term" value="F:DNA binding"/>
    <property type="evidence" value="ECO:0007669"/>
    <property type="project" value="InterPro"/>
</dbReference>
<proteinExistence type="predicted"/>